<dbReference type="InterPro" id="IPR003918">
    <property type="entry name" value="NADH_UbQ_OxRdtase"/>
</dbReference>
<keyword evidence="4 9" id="KW-0812">Transmembrane</keyword>
<feature type="transmembrane region" description="Helical" evidence="10">
    <location>
        <begin position="269"/>
        <end position="290"/>
    </location>
</feature>
<keyword evidence="13" id="KW-1185">Reference proteome</keyword>
<dbReference type="PRINTS" id="PR01437">
    <property type="entry name" value="NUOXDRDTASE4"/>
</dbReference>
<feature type="transmembrane region" description="Helical" evidence="10">
    <location>
        <begin position="205"/>
        <end position="227"/>
    </location>
</feature>
<name>A0ABT0L8X8_9GAMM</name>
<evidence type="ECO:0000256" key="9">
    <source>
        <dbReference type="RuleBase" id="RU000320"/>
    </source>
</evidence>
<gene>
    <name evidence="12" type="ORF">L2764_06235</name>
</gene>
<feature type="transmembrane region" description="Helical" evidence="10">
    <location>
        <begin position="452"/>
        <end position="470"/>
    </location>
</feature>
<keyword evidence="5 10" id="KW-1133">Transmembrane helix</keyword>
<feature type="transmembrane region" description="Helical" evidence="10">
    <location>
        <begin position="159"/>
        <end position="181"/>
    </location>
</feature>
<evidence type="ECO:0000256" key="8">
    <source>
        <dbReference type="ARBA" id="ARBA00032798"/>
    </source>
</evidence>
<evidence type="ECO:0000256" key="3">
    <source>
        <dbReference type="ARBA" id="ARBA00019906"/>
    </source>
</evidence>
<feature type="transmembrane region" description="Helical" evidence="10">
    <location>
        <begin position="6"/>
        <end position="22"/>
    </location>
</feature>
<keyword evidence="6 10" id="KW-0472">Membrane</keyword>
<reference evidence="12 13" key="1">
    <citation type="submission" date="2022-01" db="EMBL/GenBank/DDBJ databases">
        <title>Whole genome-based taxonomy of the Shewanellaceae.</title>
        <authorList>
            <person name="Martin-Rodriguez A.J."/>
        </authorList>
    </citation>
    <scope>NUCLEOTIDE SEQUENCE [LARGE SCALE GENOMIC DNA]</scope>
    <source>
        <strain evidence="12 13">DSM 17177</strain>
    </source>
</reference>
<feature type="domain" description="NADH:quinone oxidoreductase/Mrp antiporter transmembrane" evidence="11">
    <location>
        <begin position="123"/>
        <end position="415"/>
    </location>
</feature>
<evidence type="ECO:0000256" key="1">
    <source>
        <dbReference type="ARBA" id="ARBA00004127"/>
    </source>
</evidence>
<dbReference type="Proteomes" id="UP001203423">
    <property type="component" value="Unassembled WGS sequence"/>
</dbReference>
<feature type="transmembrane region" description="Helical" evidence="10">
    <location>
        <begin position="329"/>
        <end position="348"/>
    </location>
</feature>
<protein>
    <recommendedName>
        <fullName evidence="3">NADH-quinone oxidoreductase subunit M</fullName>
    </recommendedName>
    <alternativeName>
        <fullName evidence="7">NADH dehydrogenase I subunit M</fullName>
    </alternativeName>
    <alternativeName>
        <fullName evidence="8">NDH-1 subunit M</fullName>
    </alternativeName>
</protein>
<feature type="transmembrane region" description="Helical" evidence="10">
    <location>
        <begin position="103"/>
        <end position="121"/>
    </location>
</feature>
<comment type="caution">
    <text evidence="12">The sequence shown here is derived from an EMBL/GenBank/DDBJ whole genome shotgun (WGS) entry which is preliminary data.</text>
</comment>
<feature type="transmembrane region" description="Helical" evidence="10">
    <location>
        <begin position="402"/>
        <end position="421"/>
    </location>
</feature>
<evidence type="ECO:0000313" key="13">
    <source>
        <dbReference type="Proteomes" id="UP001203423"/>
    </source>
</evidence>
<dbReference type="PANTHER" id="PTHR43507">
    <property type="entry name" value="NADH-UBIQUINONE OXIDOREDUCTASE CHAIN 4"/>
    <property type="match status" value="1"/>
</dbReference>
<dbReference type="NCBIfam" id="TIGR01972">
    <property type="entry name" value="NDH_I_M"/>
    <property type="match status" value="1"/>
</dbReference>
<feature type="transmembrane region" description="Helical" evidence="10">
    <location>
        <begin position="76"/>
        <end position="96"/>
    </location>
</feature>
<feature type="transmembrane region" description="Helical" evidence="10">
    <location>
        <begin position="297"/>
        <end position="317"/>
    </location>
</feature>
<evidence type="ECO:0000256" key="4">
    <source>
        <dbReference type="ARBA" id="ARBA00022692"/>
    </source>
</evidence>
<evidence type="ECO:0000256" key="6">
    <source>
        <dbReference type="ARBA" id="ARBA00023136"/>
    </source>
</evidence>
<dbReference type="PANTHER" id="PTHR43507:SF1">
    <property type="entry name" value="NADH-UBIQUINONE OXIDOREDUCTASE CHAIN 4"/>
    <property type="match status" value="1"/>
</dbReference>
<dbReference type="EMBL" id="JAKIKS010000017">
    <property type="protein sequence ID" value="MCL1124085.1"/>
    <property type="molecule type" value="Genomic_DNA"/>
</dbReference>
<feature type="transmembrane region" description="Helical" evidence="10">
    <location>
        <begin position="34"/>
        <end position="56"/>
    </location>
</feature>
<feature type="transmembrane region" description="Helical" evidence="10">
    <location>
        <begin position="127"/>
        <end position="147"/>
    </location>
</feature>
<dbReference type="Pfam" id="PF00361">
    <property type="entry name" value="Proton_antipo_M"/>
    <property type="match status" value="1"/>
</dbReference>
<comment type="subcellular location">
    <subcellularLocation>
        <location evidence="1">Endomembrane system</location>
        <topology evidence="1">Multi-pass membrane protein</topology>
    </subcellularLocation>
    <subcellularLocation>
        <location evidence="9">Membrane</location>
        <topology evidence="9">Multi-pass membrane protein</topology>
    </subcellularLocation>
</comment>
<feature type="transmembrane region" description="Helical" evidence="10">
    <location>
        <begin position="239"/>
        <end position="263"/>
    </location>
</feature>
<sequence>MLNTIIFTPFIAAIVIAIFAHQKNGIARIASLSICTLTFFFILGIAFSLSDIISTVTVSRPWIQSLGITYQLALDGFSLVMILVSTFIAMMSVLVAWQSIHRWDIFGPLLLMTLSGLLGVFLARDMILFYVFWEVMLIPLYFMLTQWGSQQSHHAATRFLLYTITASLFMLIGIICLYIQVGRDTGVYSFAFTHLLAAPLSDNSLWIFLALFIGFAVKVPLFPLHLWAPDTYKEAHPAVTILLSGAMANAGVYGILRICTFVSPLSLTTLSNTIMGLAATGAIYTGLIAYQQNNLRSVAAYSSISHMNLAIMAIFAMQLQAINGSMLQLVAHALSITGIFAIIAMLAARGFDGELDEMGGLFKPMPKLGAMLLFFFIASAGLPGLGNFASEILILVGSYQTSPLWAAFAAISIVIGIAYFLRCYERAMLGPIITSSIEPDNKTHTHLSDLHWREMTLLSLLVIAILWLGISPDTFLQPLHNAVTHIIEYNVNALRGH</sequence>
<proteinExistence type="inferred from homology"/>
<evidence type="ECO:0000256" key="5">
    <source>
        <dbReference type="ARBA" id="ARBA00022989"/>
    </source>
</evidence>
<feature type="transmembrane region" description="Helical" evidence="10">
    <location>
        <begin position="368"/>
        <end position="390"/>
    </location>
</feature>
<evidence type="ECO:0000256" key="10">
    <source>
        <dbReference type="SAM" id="Phobius"/>
    </source>
</evidence>
<accession>A0ABT0L8X8</accession>
<comment type="similarity">
    <text evidence="2">Belongs to the complex I subunit 4 family.</text>
</comment>
<dbReference type="InterPro" id="IPR010227">
    <property type="entry name" value="NADH_Q_OxRdtase_chainM/4"/>
</dbReference>
<dbReference type="RefSeq" id="WP_248939368.1">
    <property type="nucleotide sequence ID" value="NZ_JAKIKS010000017.1"/>
</dbReference>
<dbReference type="InterPro" id="IPR001750">
    <property type="entry name" value="ND/Mrp_TM"/>
</dbReference>
<evidence type="ECO:0000256" key="2">
    <source>
        <dbReference type="ARBA" id="ARBA00009025"/>
    </source>
</evidence>
<evidence type="ECO:0000259" key="11">
    <source>
        <dbReference type="Pfam" id="PF00361"/>
    </source>
</evidence>
<evidence type="ECO:0000256" key="7">
    <source>
        <dbReference type="ARBA" id="ARBA00031584"/>
    </source>
</evidence>
<evidence type="ECO:0000313" key="12">
    <source>
        <dbReference type="EMBL" id="MCL1124085.1"/>
    </source>
</evidence>
<organism evidence="12 13">
    <name type="scientific">Shewanella surugensis</name>
    <dbReference type="NCBI Taxonomy" id="212020"/>
    <lineage>
        <taxon>Bacteria</taxon>
        <taxon>Pseudomonadati</taxon>
        <taxon>Pseudomonadota</taxon>
        <taxon>Gammaproteobacteria</taxon>
        <taxon>Alteromonadales</taxon>
        <taxon>Shewanellaceae</taxon>
        <taxon>Shewanella</taxon>
    </lineage>
</organism>